<accession>A0AAJ0CZX7</accession>
<dbReference type="SUPFAM" id="SSF56059">
    <property type="entry name" value="Glutathione synthetase ATP-binding domain-like"/>
    <property type="match status" value="1"/>
</dbReference>
<comment type="caution">
    <text evidence="1">The sequence shown here is derived from an EMBL/GenBank/DDBJ whole genome shotgun (WGS) entry which is preliminary data.</text>
</comment>
<dbReference type="EMBL" id="JASWJB010000016">
    <property type="protein sequence ID" value="KAK2612473.1"/>
    <property type="molecule type" value="Genomic_DNA"/>
</dbReference>
<dbReference type="AlphaFoldDB" id="A0AAJ0CZX7"/>
<name>A0AAJ0CZX7_9HYPO</name>
<reference evidence="1" key="1">
    <citation type="submission" date="2023-06" db="EMBL/GenBank/DDBJ databases">
        <title>Conoideocrella luteorostrata (Hypocreales: Clavicipitaceae), a potential biocontrol fungus for elongate hemlock scale in United States Christmas tree production areas.</title>
        <authorList>
            <person name="Barrett H."/>
            <person name="Lovett B."/>
            <person name="Macias A.M."/>
            <person name="Stajich J.E."/>
            <person name="Kasson M.T."/>
        </authorList>
    </citation>
    <scope>NUCLEOTIDE SEQUENCE</scope>
    <source>
        <strain evidence="1">ARSEF 14590</strain>
    </source>
</reference>
<proteinExistence type="predicted"/>
<evidence type="ECO:0000313" key="2">
    <source>
        <dbReference type="Proteomes" id="UP001251528"/>
    </source>
</evidence>
<dbReference type="Proteomes" id="UP001251528">
    <property type="component" value="Unassembled WGS sequence"/>
</dbReference>
<organism evidence="1 2">
    <name type="scientific">Conoideocrella luteorostrata</name>
    <dbReference type="NCBI Taxonomy" id="1105319"/>
    <lineage>
        <taxon>Eukaryota</taxon>
        <taxon>Fungi</taxon>
        <taxon>Dikarya</taxon>
        <taxon>Ascomycota</taxon>
        <taxon>Pezizomycotina</taxon>
        <taxon>Sordariomycetes</taxon>
        <taxon>Hypocreomycetidae</taxon>
        <taxon>Hypocreales</taxon>
        <taxon>Clavicipitaceae</taxon>
        <taxon>Conoideocrella</taxon>
    </lineage>
</organism>
<protein>
    <submittedName>
        <fullName evidence="1">Uncharacterized protein</fullName>
    </submittedName>
</protein>
<sequence length="487" mass="55690">MQQIHIGLGREGYVPVADHQADEATYMREHEALQASLLKNCPAHLWPKRSHETACPRPILITNHHQTQLAELHEALTAAITDIVERWWTDSESRFPERMPLTEKEHDLLQWLEGQVLQGTLQKFSKCRGAWRPDFMIEDRCEDGVVKENFRITEINARFSFNGIMHQTYGQLALDDIGIKAHGFTTATRMSDSLFRLFRRDVPLHILKGEEVGIDVHMLIQDLQRRFGIRPRFVTPEDLRLLPDLEKGGRQKLYCVIRSNGHHVSCDRTVYQGEVVEEIFQLGVELLQKELRALSSEMLRQISLLCFNDMRTVLLVHDKRMLGIIRQELGPMVARKVITEAQAEILDKRIAETILPSSAELQHLLLQSQSSATLRHQYILKPVRGGRGIGIVFGDSCTPETWIDALKRMQTPGLAPEESYVIQRRITPRLYDMILDSSGDRVQYPLVGTYHVIQGKLLGLGIWRTNDDRICAISSGGSWLCSVARRC</sequence>
<gene>
    <name evidence="1" type="ORF">QQS21_001577</name>
</gene>
<keyword evidence="2" id="KW-1185">Reference proteome</keyword>
<evidence type="ECO:0000313" key="1">
    <source>
        <dbReference type="EMBL" id="KAK2612473.1"/>
    </source>
</evidence>